<evidence type="ECO:0000313" key="1">
    <source>
        <dbReference type="EMBL" id="GEO18879.1"/>
    </source>
</evidence>
<comment type="caution">
    <text evidence="1">The sequence shown here is derived from an EMBL/GenBank/DDBJ whole genome shotgun (WGS) entry which is preliminary data.</text>
</comment>
<name>A0A512C3U3_9HYPH</name>
<dbReference type="AlphaFoldDB" id="A0A512C3U3"/>
<accession>A0A512C3U3</accession>
<dbReference type="EMBL" id="BJYU01000264">
    <property type="protein sequence ID" value="GEO18879.1"/>
    <property type="molecule type" value="Genomic_DNA"/>
</dbReference>
<gene>
    <name evidence="1" type="ORF">MAE02_65750</name>
</gene>
<dbReference type="Proteomes" id="UP000321085">
    <property type="component" value="Unassembled WGS sequence"/>
</dbReference>
<protein>
    <submittedName>
        <fullName evidence="1">Uncharacterized protein</fullName>
    </submittedName>
</protein>
<proteinExistence type="predicted"/>
<keyword evidence="2" id="KW-1185">Reference proteome</keyword>
<reference evidence="1 2" key="1">
    <citation type="submission" date="2019-07" db="EMBL/GenBank/DDBJ databases">
        <title>Whole genome shotgun sequence of Microvirga aerophila NBRC 106136.</title>
        <authorList>
            <person name="Hosoyama A."/>
            <person name="Uohara A."/>
            <person name="Ohji S."/>
            <person name="Ichikawa N."/>
        </authorList>
    </citation>
    <scope>NUCLEOTIDE SEQUENCE [LARGE SCALE GENOMIC DNA]</scope>
    <source>
        <strain evidence="1 2">NBRC 106136</strain>
    </source>
</reference>
<evidence type="ECO:0000313" key="2">
    <source>
        <dbReference type="Proteomes" id="UP000321085"/>
    </source>
</evidence>
<organism evidence="1 2">
    <name type="scientific">Microvirga aerophila</name>
    <dbReference type="NCBI Taxonomy" id="670291"/>
    <lineage>
        <taxon>Bacteria</taxon>
        <taxon>Pseudomonadati</taxon>
        <taxon>Pseudomonadota</taxon>
        <taxon>Alphaproteobacteria</taxon>
        <taxon>Hyphomicrobiales</taxon>
        <taxon>Methylobacteriaceae</taxon>
        <taxon>Microvirga</taxon>
    </lineage>
</organism>
<sequence length="58" mass="6755">MNACSHCWSRYMDAMVLSREASDPSISKALIREAYTWLQRYFDAEDRAVAQLERLAAR</sequence>